<protein>
    <submittedName>
        <fullName evidence="3">Uncharacterized protein</fullName>
    </submittedName>
</protein>
<reference evidence="3 4" key="1">
    <citation type="submission" date="2019-03" db="EMBL/GenBank/DDBJ databases">
        <title>Genomic Encyclopedia of Type Strains, Phase IV (KMG-IV): sequencing the most valuable type-strain genomes for metagenomic binning, comparative biology and taxonomic classification.</title>
        <authorList>
            <person name="Goeker M."/>
        </authorList>
    </citation>
    <scope>NUCLEOTIDE SEQUENCE [LARGE SCALE GENOMIC DNA]</scope>
    <source>
        <strain evidence="3 4">DSM 22362</strain>
    </source>
</reference>
<dbReference type="PROSITE" id="PS51257">
    <property type="entry name" value="PROKAR_LIPOPROTEIN"/>
    <property type="match status" value="1"/>
</dbReference>
<feature type="chain" id="PRO_5020816216" evidence="2">
    <location>
        <begin position="24"/>
        <end position="76"/>
    </location>
</feature>
<feature type="region of interest" description="Disordered" evidence="1">
    <location>
        <begin position="20"/>
        <end position="44"/>
    </location>
</feature>
<dbReference type="Proteomes" id="UP000295197">
    <property type="component" value="Unassembled WGS sequence"/>
</dbReference>
<gene>
    <name evidence="3" type="ORF">EDC17_103635</name>
</gene>
<feature type="compositionally biased region" description="Polar residues" evidence="1">
    <location>
        <begin position="20"/>
        <end position="33"/>
    </location>
</feature>
<evidence type="ECO:0000256" key="2">
    <source>
        <dbReference type="SAM" id="SignalP"/>
    </source>
</evidence>
<keyword evidence="4" id="KW-1185">Reference proteome</keyword>
<evidence type="ECO:0000313" key="4">
    <source>
        <dbReference type="Proteomes" id="UP000295197"/>
    </source>
</evidence>
<feature type="signal peptide" evidence="2">
    <location>
        <begin position="1"/>
        <end position="23"/>
    </location>
</feature>
<accession>A0A4R3VW50</accession>
<dbReference type="EMBL" id="SMBZ01000036">
    <property type="protein sequence ID" value="TCV10190.1"/>
    <property type="molecule type" value="Genomic_DNA"/>
</dbReference>
<evidence type="ECO:0000256" key="1">
    <source>
        <dbReference type="SAM" id="MobiDB-lite"/>
    </source>
</evidence>
<dbReference type="OrthoDB" id="713908at2"/>
<sequence>MKTLKITLIAVVFGLIGCGQSNSEGTSDTTDPNTPGPVTEMDRDRYNLNPNDEVVYGSIDSVLQDSIRADSINRNQ</sequence>
<keyword evidence="2" id="KW-0732">Signal</keyword>
<dbReference type="RefSeq" id="WP_132778373.1">
    <property type="nucleotide sequence ID" value="NZ_SMBZ01000036.1"/>
</dbReference>
<proteinExistence type="predicted"/>
<evidence type="ECO:0000313" key="3">
    <source>
        <dbReference type="EMBL" id="TCV10190.1"/>
    </source>
</evidence>
<organism evidence="3 4">
    <name type="scientific">Sphingobacterium alimentarium</name>
    <dbReference type="NCBI Taxonomy" id="797292"/>
    <lineage>
        <taxon>Bacteria</taxon>
        <taxon>Pseudomonadati</taxon>
        <taxon>Bacteroidota</taxon>
        <taxon>Sphingobacteriia</taxon>
        <taxon>Sphingobacteriales</taxon>
        <taxon>Sphingobacteriaceae</taxon>
        <taxon>Sphingobacterium</taxon>
    </lineage>
</organism>
<comment type="caution">
    <text evidence="3">The sequence shown here is derived from an EMBL/GenBank/DDBJ whole genome shotgun (WGS) entry which is preliminary data.</text>
</comment>
<dbReference type="AlphaFoldDB" id="A0A4R3VW50"/>
<name>A0A4R3VW50_9SPHI</name>